<organism evidence="3 4">
    <name type="scientific">Pleuronectes platessa</name>
    <name type="common">European plaice</name>
    <dbReference type="NCBI Taxonomy" id="8262"/>
    <lineage>
        <taxon>Eukaryota</taxon>
        <taxon>Metazoa</taxon>
        <taxon>Chordata</taxon>
        <taxon>Craniata</taxon>
        <taxon>Vertebrata</taxon>
        <taxon>Euteleostomi</taxon>
        <taxon>Actinopterygii</taxon>
        <taxon>Neopterygii</taxon>
        <taxon>Teleostei</taxon>
        <taxon>Neoteleostei</taxon>
        <taxon>Acanthomorphata</taxon>
        <taxon>Carangaria</taxon>
        <taxon>Pleuronectiformes</taxon>
        <taxon>Pleuronectoidei</taxon>
        <taxon>Pleuronectidae</taxon>
        <taxon>Pleuronectes</taxon>
    </lineage>
</organism>
<evidence type="ECO:0000259" key="2">
    <source>
        <dbReference type="Pfam" id="PF02714"/>
    </source>
</evidence>
<comment type="caution">
    <text evidence="3">The sequence shown here is derived from an EMBL/GenBank/DDBJ whole genome shotgun (WGS) entry which is preliminary data.</text>
</comment>
<dbReference type="InterPro" id="IPR003864">
    <property type="entry name" value="CSC1/OSCA1-like_7TM"/>
</dbReference>
<name>A0A9N7W410_PLEPL</name>
<evidence type="ECO:0000256" key="1">
    <source>
        <dbReference type="SAM" id="Phobius"/>
    </source>
</evidence>
<keyword evidence="1" id="KW-0472">Membrane</keyword>
<dbReference type="PANTHER" id="PTHR13018">
    <property type="entry name" value="PROBABLE MEMBRANE PROTEIN DUF221-RELATED"/>
    <property type="match status" value="1"/>
</dbReference>
<dbReference type="AlphaFoldDB" id="A0A9N7W410"/>
<protein>
    <recommendedName>
        <fullName evidence="2">CSC1/OSCA1-like 7TM region domain-containing protein</fullName>
    </recommendedName>
</protein>
<feature type="transmembrane region" description="Helical" evidence="1">
    <location>
        <begin position="45"/>
        <end position="63"/>
    </location>
</feature>
<keyword evidence="1" id="KW-1133">Transmembrane helix</keyword>
<sequence length="230" mass="25887">MANSLICPIIAPFGLLWMLLRYFVNKYNLYFVYRPDPIDIRVHMEAIDMLIAAPITCLLWLYLTFLLTAGFWSAIALSTMLLALITFLACNAHKLFGCFKYIRPKKFKVSEEAAEKDTEVYLPRVLTMMRETIRTGPVAESMSTDSVVVMRQETCEAADNGPVAESCTGSVFRTAEEKKDLQGVVKTAQVIFGSPLPDLGDIHLGRLHRRVVNISRDPSHPGHHLFATLH</sequence>
<gene>
    <name evidence="3" type="ORF">PLEPLA_LOCUS48479</name>
</gene>
<dbReference type="InterPro" id="IPR045122">
    <property type="entry name" value="Csc1-like"/>
</dbReference>
<dbReference type="Proteomes" id="UP001153269">
    <property type="component" value="Unassembled WGS sequence"/>
</dbReference>
<keyword evidence="1" id="KW-0812">Transmembrane</keyword>
<proteinExistence type="predicted"/>
<dbReference type="GO" id="GO:0005886">
    <property type="term" value="C:plasma membrane"/>
    <property type="evidence" value="ECO:0007669"/>
    <property type="project" value="TreeGrafter"/>
</dbReference>
<feature type="transmembrane region" description="Helical" evidence="1">
    <location>
        <begin position="6"/>
        <end position="24"/>
    </location>
</feature>
<dbReference type="Pfam" id="PF02714">
    <property type="entry name" value="RSN1_7TM"/>
    <property type="match status" value="1"/>
</dbReference>
<dbReference type="EMBL" id="CADEAL010004487">
    <property type="protein sequence ID" value="CAB1460628.1"/>
    <property type="molecule type" value="Genomic_DNA"/>
</dbReference>
<dbReference type="GO" id="GO:0005227">
    <property type="term" value="F:calcium-activated cation channel activity"/>
    <property type="evidence" value="ECO:0007669"/>
    <property type="project" value="InterPro"/>
</dbReference>
<feature type="transmembrane region" description="Helical" evidence="1">
    <location>
        <begin position="69"/>
        <end position="90"/>
    </location>
</feature>
<reference evidence="3" key="1">
    <citation type="submission" date="2020-03" db="EMBL/GenBank/DDBJ databases">
        <authorList>
            <person name="Weist P."/>
        </authorList>
    </citation>
    <scope>NUCLEOTIDE SEQUENCE</scope>
</reference>
<feature type="domain" description="CSC1/OSCA1-like 7TM region" evidence="2">
    <location>
        <begin position="4"/>
        <end position="64"/>
    </location>
</feature>
<dbReference type="PANTHER" id="PTHR13018:SF24">
    <property type="entry name" value="CSC1-LIKE PROTEIN 1"/>
    <property type="match status" value="1"/>
</dbReference>
<accession>A0A9N7W410</accession>
<keyword evidence="4" id="KW-1185">Reference proteome</keyword>
<evidence type="ECO:0000313" key="3">
    <source>
        <dbReference type="EMBL" id="CAB1460628.1"/>
    </source>
</evidence>
<evidence type="ECO:0000313" key="4">
    <source>
        <dbReference type="Proteomes" id="UP001153269"/>
    </source>
</evidence>